<dbReference type="PROSITE" id="PS51201">
    <property type="entry name" value="RCK_N"/>
    <property type="match status" value="1"/>
</dbReference>
<dbReference type="AlphaFoldDB" id="A0AAJ5X8F9"/>
<dbReference type="SUPFAM" id="SSF116726">
    <property type="entry name" value="TrkA C-terminal domain-like"/>
    <property type="match status" value="1"/>
</dbReference>
<gene>
    <name evidence="4" type="ORF">P0Y56_06560</name>
</gene>
<proteinExistence type="predicted"/>
<dbReference type="GO" id="GO:0005886">
    <property type="term" value="C:plasma membrane"/>
    <property type="evidence" value="ECO:0007669"/>
    <property type="project" value="UniProtKB-SubCell"/>
</dbReference>
<dbReference type="Gene3D" id="3.40.50.720">
    <property type="entry name" value="NAD(P)-binding Rossmann-like Domain"/>
    <property type="match status" value="1"/>
</dbReference>
<comment type="subcellular location">
    <subcellularLocation>
        <location evidence="1">Cell membrane</location>
        <topology evidence="1">Multi-pass membrane protein</topology>
    </subcellularLocation>
</comment>
<dbReference type="PANTHER" id="PTHR43833">
    <property type="entry name" value="POTASSIUM CHANNEL PROTEIN 2-RELATED-RELATED"/>
    <property type="match status" value="1"/>
</dbReference>
<evidence type="ECO:0000313" key="5">
    <source>
        <dbReference type="Proteomes" id="UP001218362"/>
    </source>
</evidence>
<name>A0AAJ5X8F9_9SPHN</name>
<dbReference type="Gene3D" id="1.10.287.70">
    <property type="match status" value="1"/>
</dbReference>
<organism evidence="4 5">
    <name type="scientific">Candidatus Andeanibacterium colombiense</name>
    <dbReference type="NCBI Taxonomy" id="3121345"/>
    <lineage>
        <taxon>Bacteria</taxon>
        <taxon>Pseudomonadati</taxon>
        <taxon>Pseudomonadota</taxon>
        <taxon>Alphaproteobacteria</taxon>
        <taxon>Sphingomonadales</taxon>
        <taxon>Sphingomonadaceae</taxon>
        <taxon>Candidatus Andeanibacterium</taxon>
    </lineage>
</organism>
<reference evidence="4" key="1">
    <citation type="submission" date="2023-03" db="EMBL/GenBank/DDBJ databases">
        <title>Andean soil-derived lignocellulolytic bacterial consortium as a source of novel taxa and putative plastic-active enzymes.</title>
        <authorList>
            <person name="Diaz-Garcia L."/>
            <person name="Chuvochina M."/>
            <person name="Feuerriegel G."/>
            <person name="Bunk B."/>
            <person name="Sproer C."/>
            <person name="Streit W.R."/>
            <person name="Rodriguez L.M."/>
            <person name="Overmann J."/>
            <person name="Jimenez D.J."/>
        </authorList>
    </citation>
    <scope>NUCLEOTIDE SEQUENCE</scope>
    <source>
        <strain evidence="4">MAG 26</strain>
    </source>
</reference>
<dbReference type="InterPro" id="IPR050721">
    <property type="entry name" value="Trk_Ktr_HKT_K-transport"/>
</dbReference>
<feature type="domain" description="RCK N-terminal" evidence="3">
    <location>
        <begin position="125"/>
        <end position="242"/>
    </location>
</feature>
<dbReference type="SUPFAM" id="SSF81324">
    <property type="entry name" value="Voltage-gated potassium channels"/>
    <property type="match status" value="1"/>
</dbReference>
<dbReference type="Proteomes" id="UP001218362">
    <property type="component" value="Chromosome"/>
</dbReference>
<dbReference type="InterPro" id="IPR036721">
    <property type="entry name" value="RCK_C_sf"/>
</dbReference>
<dbReference type="Pfam" id="PF02254">
    <property type="entry name" value="TrkA_N"/>
    <property type="match status" value="1"/>
</dbReference>
<feature type="transmembrane region" description="Helical" evidence="2">
    <location>
        <begin position="84"/>
        <end position="103"/>
    </location>
</feature>
<keyword evidence="2" id="KW-0472">Membrane</keyword>
<dbReference type="KEGG" id="acob:P0Y56_06560"/>
<dbReference type="EMBL" id="CP119316">
    <property type="protein sequence ID" value="WEK47954.1"/>
    <property type="molecule type" value="Genomic_DNA"/>
</dbReference>
<evidence type="ECO:0000256" key="2">
    <source>
        <dbReference type="SAM" id="Phobius"/>
    </source>
</evidence>
<dbReference type="InterPro" id="IPR013099">
    <property type="entry name" value="K_chnl_dom"/>
</dbReference>
<dbReference type="SUPFAM" id="SSF51735">
    <property type="entry name" value="NAD(P)-binding Rossmann-fold domains"/>
    <property type="match status" value="1"/>
</dbReference>
<dbReference type="GO" id="GO:0006813">
    <property type="term" value="P:potassium ion transport"/>
    <property type="evidence" value="ECO:0007669"/>
    <property type="project" value="InterPro"/>
</dbReference>
<evidence type="ECO:0000313" key="4">
    <source>
        <dbReference type="EMBL" id="WEK47954.1"/>
    </source>
</evidence>
<dbReference type="InterPro" id="IPR003148">
    <property type="entry name" value="RCK_N"/>
</dbReference>
<sequence>MPMALKGIRAQLAAQTSLGSPTQNLVRAALFVCLIYFASTTGFIASGWSFADAFYMVTITIFSVGYGEVHPLNTPWLRLLDESTILLGCTGMIVLTGALVQAFSHYQVVRLLGIDRMEKQIEKLSGHTIVCGLGRIGHQLAKELASAGSRFIIVERDEAKLAEARALGYLCLTGDATEEGVLEEAGIARARVLATVLPNDAANVFITLSARAMNPALEIIARGEVPSTESKLIHAGANQVVLPAHIGAERIAEQILYPATHKYIGNAPQLREIKRGLRDFGLEIEVVTAPEGGALTGLTVAEAEQRARGAFFVIHLDRADGTSFPHPPETETIRAGDTVVLVMRGNKVGAGALFSAPRQKVRVGRGGYAPV</sequence>
<accession>A0AAJ5X8F9</accession>
<evidence type="ECO:0000256" key="1">
    <source>
        <dbReference type="ARBA" id="ARBA00004651"/>
    </source>
</evidence>
<evidence type="ECO:0000259" key="3">
    <source>
        <dbReference type="PROSITE" id="PS51201"/>
    </source>
</evidence>
<feature type="transmembrane region" description="Helical" evidence="2">
    <location>
        <begin position="28"/>
        <end position="48"/>
    </location>
</feature>
<keyword evidence="2" id="KW-0812">Transmembrane</keyword>
<dbReference type="Pfam" id="PF07885">
    <property type="entry name" value="Ion_trans_2"/>
    <property type="match status" value="1"/>
</dbReference>
<dbReference type="PANTHER" id="PTHR43833:SF9">
    <property type="entry name" value="POTASSIUM CHANNEL PROTEIN YUGO-RELATED"/>
    <property type="match status" value="1"/>
</dbReference>
<feature type="transmembrane region" description="Helical" evidence="2">
    <location>
        <begin position="54"/>
        <end position="72"/>
    </location>
</feature>
<keyword evidence="2" id="KW-1133">Transmembrane helix</keyword>
<dbReference type="InterPro" id="IPR036291">
    <property type="entry name" value="NAD(P)-bd_dom_sf"/>
</dbReference>
<protein>
    <submittedName>
        <fullName evidence="4">NAD-binding protein</fullName>
    </submittedName>
</protein>